<keyword evidence="3 9" id="KW-0004">4Fe-4S</keyword>
<proteinExistence type="inferred from homology"/>
<evidence type="ECO:0000313" key="12">
    <source>
        <dbReference type="Proteomes" id="UP000095283"/>
    </source>
</evidence>
<dbReference type="GO" id="GO:0051539">
    <property type="term" value="F:4 iron, 4 sulfur cluster binding"/>
    <property type="evidence" value="ECO:0007669"/>
    <property type="project" value="UniProtKB-KW"/>
</dbReference>
<keyword evidence="5 9" id="KW-0479">Metal-binding</keyword>
<evidence type="ECO:0000256" key="7">
    <source>
        <dbReference type="ARBA" id="ARBA00023014"/>
    </source>
</evidence>
<dbReference type="Pfam" id="PF05093">
    <property type="entry name" value="CIAPIN1"/>
    <property type="match status" value="1"/>
</dbReference>
<evidence type="ECO:0000256" key="6">
    <source>
        <dbReference type="ARBA" id="ARBA00023004"/>
    </source>
</evidence>
<comment type="cofactor">
    <cofactor evidence="1 9">
        <name>[4Fe-4S] cluster</name>
        <dbReference type="ChEBI" id="CHEBI:49883"/>
    </cofactor>
</comment>
<comment type="function">
    <text evidence="9">Component of the cytosolic iron-sulfur (Fe-S) protein assembly (CIA) machinery. Required for the maturation of extramitochondrial Fe-S proteins. Part of an electron transfer chain functioning in an early step of cytosolic Fe-S biogenesis, facilitating the de novo assembly of a [4Fe-4S] cluster on the cytosolic Fe-S scaffold complex. Electrons are transferred from NADPH via a FAD- and FMN-containing diflavin oxidoreductase. Together with the diflavin oxidoreductase, also required for the assembly of the diferric tyrosyl radical cofactor of ribonucleotide reductase (RNR), probably by providing electrons for reduction during radical cofactor maturation in the catalytic small subunit.</text>
</comment>
<comment type="caution">
    <text evidence="9">Lacks conserved residue(s) required for the propagation of feature annotation.</text>
</comment>
<evidence type="ECO:0000256" key="9">
    <source>
        <dbReference type="HAMAP-Rule" id="MF_03115"/>
    </source>
</evidence>
<feature type="binding site" evidence="9">
    <location>
        <position position="375"/>
    </location>
    <ligand>
        <name>[4Fe-4S] cluster</name>
        <dbReference type="ChEBI" id="CHEBI:49883"/>
    </ligand>
</feature>
<comment type="subcellular location">
    <subcellularLocation>
        <location evidence="9">Cytoplasm</location>
    </subcellularLocation>
    <subcellularLocation>
        <location evidence="9">Mitochondrion intermembrane space</location>
    </subcellularLocation>
</comment>
<comment type="cofactor">
    <cofactor evidence="9">
        <name>[2Fe-2S] cluster</name>
        <dbReference type="ChEBI" id="CHEBI:190135"/>
    </cofactor>
</comment>
<feature type="domain" description="Anamorsin C-terminal" evidence="10">
    <location>
        <begin position="364"/>
        <end position="402"/>
    </location>
</feature>
<evidence type="ECO:0000256" key="8">
    <source>
        <dbReference type="ARBA" id="ARBA00023128"/>
    </source>
</evidence>
<comment type="subunit">
    <text evidence="9">Monomer.</text>
</comment>
<comment type="domain">
    <text evidence="9">The C-terminal domain binds 2 Fe-S clusters but is otherwise mostly in an intrinsically disordered conformation.</text>
</comment>
<feature type="binding site" evidence="9">
    <location>
        <position position="372"/>
    </location>
    <ligand>
        <name>[4Fe-4S] cluster</name>
        <dbReference type="ChEBI" id="CHEBI:49883"/>
    </ligand>
</feature>
<feature type="binding site" evidence="9">
    <location>
        <position position="352"/>
    </location>
    <ligand>
        <name>[2Fe-2S] cluster</name>
        <dbReference type="ChEBI" id="CHEBI:190135"/>
    </ligand>
</feature>
<dbReference type="PANTHER" id="PTHR13273:SF14">
    <property type="entry name" value="ANAMORSIN"/>
    <property type="match status" value="1"/>
</dbReference>
<comment type="similarity">
    <text evidence="2 9">Belongs to the anamorsin family.</text>
</comment>
<protein>
    <recommendedName>
        <fullName evidence="9">Anamorsin homolog</fullName>
    </recommendedName>
    <alternativeName>
        <fullName evidence="9">Fe-S cluster assembly protein DRE2 homolog</fullName>
    </alternativeName>
</protein>
<feature type="domain" description="Small nuclear ribonucleoprotein Prp3 C-terminal" evidence="11">
    <location>
        <begin position="110"/>
        <end position="168"/>
    </location>
</feature>
<dbReference type="GO" id="GO:0005758">
    <property type="term" value="C:mitochondrial intermembrane space"/>
    <property type="evidence" value="ECO:0007669"/>
    <property type="project" value="UniProtKB-SubCell"/>
</dbReference>
<dbReference type="WBParaSite" id="Hba_14557">
    <property type="protein sequence ID" value="Hba_14557"/>
    <property type="gene ID" value="Hba_14557"/>
</dbReference>
<evidence type="ECO:0000256" key="5">
    <source>
        <dbReference type="ARBA" id="ARBA00022723"/>
    </source>
</evidence>
<dbReference type="PANTHER" id="PTHR13273">
    <property type="entry name" value="ANAMORSIN"/>
    <property type="match status" value="1"/>
</dbReference>
<sequence>MDNEHTTAVTDKCVVEQMEEISLLRSMYSSSELIFPYSQSHDKLINHALRKWIHEHELGFPMITDIVMWVQDNGGRFVIENNGDLKHFSVANTSSQIYVLTTYARFYIFSHHLYSITKRTKILQLAKELGLSGFSTPGKPAVILVEGELRDCQTFWSNIKTWNWMRISLRHAGNFQRLIIDSCISHAFISECSKFSYSEIVNISNLKTVTSHNFYDFVGVSAHSLAALDILVSSAYKAAKPNAKLSVLTKDIPRSDVLRKLRVAGFIQEIGIEDGESIKATGIKPLFDGQCVVLNISPNNSKRVQLVDEDIVDEDSLLEPEDFKKPTKNELNAGCGDLGEGKKKRACKNCTCGLENQEEQDRMVQALPKSNCGNCALGDAFRCASCPYTGMPPFKPGETIKLANVDDF</sequence>
<keyword evidence="9" id="KW-0001">2Fe-2S</keyword>
<keyword evidence="8 9" id="KW-0496">Mitochondrion</keyword>
<feature type="short sequence motif" description="Cx2C motif 2" evidence="9">
    <location>
        <begin position="383"/>
        <end position="386"/>
    </location>
</feature>
<dbReference type="InterPro" id="IPR007785">
    <property type="entry name" value="Anamorsin"/>
</dbReference>
<dbReference type="AlphaFoldDB" id="A0A1I7XA49"/>
<dbReference type="GO" id="GO:0016226">
    <property type="term" value="P:iron-sulfur cluster assembly"/>
    <property type="evidence" value="ECO:0007669"/>
    <property type="project" value="UniProtKB-UniRule"/>
</dbReference>
<dbReference type="CDD" id="cd24163">
    <property type="entry name" value="RWDD2_C"/>
    <property type="match status" value="1"/>
</dbReference>
<dbReference type="InterPro" id="IPR046408">
    <property type="entry name" value="CIAPIN1"/>
</dbReference>
<feature type="binding site" evidence="9">
    <location>
        <position position="350"/>
    </location>
    <ligand>
        <name>[2Fe-2S] cluster</name>
        <dbReference type="ChEBI" id="CHEBI:190135"/>
    </ligand>
</feature>
<evidence type="ECO:0000256" key="2">
    <source>
        <dbReference type="ARBA" id="ARBA00008169"/>
    </source>
</evidence>
<feature type="region of interest" description="Fe-S binding site B" evidence="9">
    <location>
        <begin position="372"/>
        <end position="386"/>
    </location>
</feature>
<dbReference type="GO" id="GO:0051537">
    <property type="term" value="F:2 iron, 2 sulfur cluster binding"/>
    <property type="evidence" value="ECO:0007669"/>
    <property type="project" value="UniProtKB-UniRule"/>
</dbReference>
<feature type="binding site" evidence="9">
    <location>
        <position position="386"/>
    </location>
    <ligand>
        <name>[4Fe-4S] cluster</name>
        <dbReference type="ChEBI" id="CHEBI:49883"/>
    </ligand>
</feature>
<feature type="binding site" evidence="9">
    <location>
        <position position="383"/>
    </location>
    <ligand>
        <name>[4Fe-4S] cluster</name>
        <dbReference type="ChEBI" id="CHEBI:49883"/>
    </ligand>
</feature>
<feature type="short sequence motif" description="Cx2C motif 1" evidence="9">
    <location>
        <begin position="372"/>
        <end position="375"/>
    </location>
</feature>
<evidence type="ECO:0000313" key="13">
    <source>
        <dbReference type="WBParaSite" id="Hba_14557"/>
    </source>
</evidence>
<feature type="binding site" evidence="9">
    <location>
        <position position="347"/>
    </location>
    <ligand>
        <name>[2Fe-2S] cluster</name>
        <dbReference type="ChEBI" id="CHEBI:190135"/>
    </ligand>
</feature>
<dbReference type="HAMAP" id="MF_03115">
    <property type="entry name" value="Anamorsin"/>
    <property type="match status" value="1"/>
</dbReference>
<reference evidence="13" key="1">
    <citation type="submission" date="2016-11" db="UniProtKB">
        <authorList>
            <consortium name="WormBaseParasite"/>
        </authorList>
    </citation>
    <scope>IDENTIFICATION</scope>
</reference>
<organism evidence="12 13">
    <name type="scientific">Heterorhabditis bacteriophora</name>
    <name type="common">Entomopathogenic nematode worm</name>
    <dbReference type="NCBI Taxonomy" id="37862"/>
    <lineage>
        <taxon>Eukaryota</taxon>
        <taxon>Metazoa</taxon>
        <taxon>Ecdysozoa</taxon>
        <taxon>Nematoda</taxon>
        <taxon>Chromadorea</taxon>
        <taxon>Rhabditida</taxon>
        <taxon>Rhabditina</taxon>
        <taxon>Rhabditomorpha</taxon>
        <taxon>Strongyloidea</taxon>
        <taxon>Heterorhabditidae</taxon>
        <taxon>Heterorhabditis</taxon>
    </lineage>
</organism>
<evidence type="ECO:0000256" key="3">
    <source>
        <dbReference type="ARBA" id="ARBA00022485"/>
    </source>
</evidence>
<dbReference type="InterPro" id="IPR010541">
    <property type="entry name" value="Prp3_C"/>
</dbReference>
<comment type="domain">
    <text evidence="9">The twin Cx2C motifs are involved in the recognition by the mitochondrial MIA40-ERV1 disulfide relay system. The formation of 2 disulfide bonds in the Cx2C motifs through dithiol/disulfide exchange reactions effectively traps the protein in the mitochondrial intermembrane space.</text>
</comment>
<dbReference type="GO" id="GO:0046872">
    <property type="term" value="F:metal ion binding"/>
    <property type="evidence" value="ECO:0007669"/>
    <property type="project" value="UniProtKB-KW"/>
</dbReference>
<comment type="domain">
    <text evidence="9">The N-terminal domain has structural similarity with S-adenosyl-L-methionine-dependent methyltransferases, but does not bind S-adenosyl-L-methionine. It is required for correct assembly of the 2 Fe-S clusters.</text>
</comment>
<keyword evidence="7 9" id="KW-0411">Iron-sulfur</keyword>
<evidence type="ECO:0000259" key="10">
    <source>
        <dbReference type="Pfam" id="PF05093"/>
    </source>
</evidence>
<evidence type="ECO:0000259" key="11">
    <source>
        <dbReference type="Pfam" id="PF06544"/>
    </source>
</evidence>
<dbReference type="GO" id="GO:0009055">
    <property type="term" value="F:electron transfer activity"/>
    <property type="evidence" value="ECO:0007669"/>
    <property type="project" value="UniProtKB-UniRule"/>
</dbReference>
<evidence type="ECO:0000256" key="1">
    <source>
        <dbReference type="ARBA" id="ARBA00001966"/>
    </source>
</evidence>
<accession>A0A1I7XA49</accession>
<keyword evidence="4 9" id="KW-0963">Cytoplasm</keyword>
<feature type="binding site" evidence="9">
    <location>
        <position position="335"/>
    </location>
    <ligand>
        <name>[2Fe-2S] cluster</name>
        <dbReference type="ChEBI" id="CHEBI:190135"/>
    </ligand>
</feature>
<keyword evidence="6 9" id="KW-0408">Iron</keyword>
<keyword evidence="12" id="KW-1185">Reference proteome</keyword>
<dbReference type="Pfam" id="PF06544">
    <property type="entry name" value="Prp3_C"/>
    <property type="match status" value="1"/>
</dbReference>
<dbReference type="InterPro" id="IPR059181">
    <property type="entry name" value="RWDD2A-B_C"/>
</dbReference>
<dbReference type="Proteomes" id="UP000095283">
    <property type="component" value="Unplaced"/>
</dbReference>
<name>A0A1I7XA49_HETBA</name>
<evidence type="ECO:0000256" key="4">
    <source>
        <dbReference type="ARBA" id="ARBA00022490"/>
    </source>
</evidence>